<evidence type="ECO:0000256" key="1">
    <source>
        <dbReference type="ARBA" id="ARBA00004651"/>
    </source>
</evidence>
<keyword evidence="10" id="KW-1185">Reference proteome</keyword>
<evidence type="ECO:0000259" key="8">
    <source>
        <dbReference type="Pfam" id="PF01757"/>
    </source>
</evidence>
<dbReference type="Pfam" id="PF01757">
    <property type="entry name" value="Acyl_transf_3"/>
    <property type="match status" value="1"/>
</dbReference>
<feature type="transmembrane region" description="Helical" evidence="7">
    <location>
        <begin position="286"/>
        <end position="303"/>
    </location>
</feature>
<dbReference type="PANTHER" id="PTHR40074">
    <property type="entry name" value="O-ACETYLTRANSFERASE WECH"/>
    <property type="match status" value="1"/>
</dbReference>
<keyword evidence="3" id="KW-1003">Cell membrane</keyword>
<feature type="transmembrane region" description="Helical" evidence="7">
    <location>
        <begin position="191"/>
        <end position="208"/>
    </location>
</feature>
<gene>
    <name evidence="9" type="primary">yfiQ</name>
    <name evidence="9" type="ORF">GCM10010912_09300</name>
</gene>
<dbReference type="RefSeq" id="WP_189022423.1">
    <property type="nucleotide sequence ID" value="NZ_BMKR01000003.1"/>
</dbReference>
<evidence type="ECO:0000256" key="5">
    <source>
        <dbReference type="ARBA" id="ARBA00022989"/>
    </source>
</evidence>
<feature type="transmembrane region" description="Helical" evidence="7">
    <location>
        <begin position="51"/>
        <end position="73"/>
    </location>
</feature>
<organism evidence="9 10">
    <name type="scientific">Paenibacillus albidus</name>
    <dbReference type="NCBI Taxonomy" id="2041023"/>
    <lineage>
        <taxon>Bacteria</taxon>
        <taxon>Bacillati</taxon>
        <taxon>Bacillota</taxon>
        <taxon>Bacilli</taxon>
        <taxon>Bacillales</taxon>
        <taxon>Paenibacillaceae</taxon>
        <taxon>Paenibacillus</taxon>
    </lineage>
</organism>
<feature type="transmembrane region" description="Helical" evidence="7">
    <location>
        <begin position="126"/>
        <end position="147"/>
    </location>
</feature>
<sequence>MSTLQKKPKRHIAELVWLRTVACLMIVAVHAVESVIHYASAEQMDSSYRLLYPLIMFMKLATPLFIFISAFLLAHAYPVKTPEHFLRKRAKYLLIPYVIIAVVYAVLEAVYAGFSSAVLAERLWKNIVLAEFHGYFILTIFQFYILHQWIAPYLNRWKATVVIPVALVINAAYLAFFNLMQPFAIPNAETFWQFLWWVPFPAWVFYYVTAYYAGRNVEEFRDRLSRNRLKVIGGSLLSVIFFFILYSSKILPVNSSKNVIVLIYALPVMLLMFYLASVIRSKPPALLNWIASLSFGIFLLHSLCQKVAFSALQSALPGLALPLQIIVLFVAGAAGAMLLTYMISLLPFGTFIIGKINLPKRASIQPAGLPTASGEG</sequence>
<evidence type="ECO:0000313" key="10">
    <source>
        <dbReference type="Proteomes" id="UP000637643"/>
    </source>
</evidence>
<feature type="transmembrane region" description="Helical" evidence="7">
    <location>
        <begin position="229"/>
        <end position="247"/>
    </location>
</feature>
<accession>A0A917C288</accession>
<reference evidence="9" key="2">
    <citation type="submission" date="2020-09" db="EMBL/GenBank/DDBJ databases">
        <authorList>
            <person name="Sun Q."/>
            <person name="Zhou Y."/>
        </authorList>
    </citation>
    <scope>NUCLEOTIDE SEQUENCE</scope>
    <source>
        <strain evidence="9">CGMCC 1.16134</strain>
    </source>
</reference>
<dbReference type="EMBL" id="BMKR01000003">
    <property type="protein sequence ID" value="GGF66472.1"/>
    <property type="molecule type" value="Genomic_DNA"/>
</dbReference>
<feature type="transmembrane region" description="Helical" evidence="7">
    <location>
        <begin position="323"/>
        <end position="353"/>
    </location>
</feature>
<evidence type="ECO:0000256" key="6">
    <source>
        <dbReference type="ARBA" id="ARBA00023136"/>
    </source>
</evidence>
<keyword evidence="4 7" id="KW-0812">Transmembrane</keyword>
<dbReference type="GO" id="GO:0009246">
    <property type="term" value="P:enterobacterial common antigen biosynthetic process"/>
    <property type="evidence" value="ECO:0007669"/>
    <property type="project" value="TreeGrafter"/>
</dbReference>
<dbReference type="GO" id="GO:0005886">
    <property type="term" value="C:plasma membrane"/>
    <property type="evidence" value="ECO:0007669"/>
    <property type="project" value="UniProtKB-SubCell"/>
</dbReference>
<evidence type="ECO:0000256" key="3">
    <source>
        <dbReference type="ARBA" id="ARBA00022475"/>
    </source>
</evidence>
<evidence type="ECO:0000313" key="9">
    <source>
        <dbReference type="EMBL" id="GGF66472.1"/>
    </source>
</evidence>
<dbReference type="Proteomes" id="UP000637643">
    <property type="component" value="Unassembled WGS sequence"/>
</dbReference>
<feature type="transmembrane region" description="Helical" evidence="7">
    <location>
        <begin position="12"/>
        <end position="31"/>
    </location>
</feature>
<dbReference type="InterPro" id="IPR002656">
    <property type="entry name" value="Acyl_transf_3_dom"/>
</dbReference>
<feature type="domain" description="Acyltransferase 3" evidence="8">
    <location>
        <begin position="14"/>
        <end position="340"/>
    </location>
</feature>
<reference evidence="9" key="1">
    <citation type="journal article" date="2014" name="Int. J. Syst. Evol. Microbiol.">
        <title>Complete genome sequence of Corynebacterium casei LMG S-19264T (=DSM 44701T), isolated from a smear-ripened cheese.</title>
        <authorList>
            <consortium name="US DOE Joint Genome Institute (JGI-PGF)"/>
            <person name="Walter F."/>
            <person name="Albersmeier A."/>
            <person name="Kalinowski J."/>
            <person name="Ruckert C."/>
        </authorList>
    </citation>
    <scope>NUCLEOTIDE SEQUENCE</scope>
    <source>
        <strain evidence="9">CGMCC 1.16134</strain>
    </source>
</reference>
<keyword evidence="9" id="KW-0808">Transferase</keyword>
<evidence type="ECO:0000256" key="2">
    <source>
        <dbReference type="ARBA" id="ARBA00007400"/>
    </source>
</evidence>
<keyword evidence="9" id="KW-0012">Acyltransferase</keyword>
<feature type="transmembrane region" description="Helical" evidence="7">
    <location>
        <begin position="259"/>
        <end position="279"/>
    </location>
</feature>
<dbReference type="GO" id="GO:0016413">
    <property type="term" value="F:O-acetyltransferase activity"/>
    <property type="evidence" value="ECO:0007669"/>
    <property type="project" value="TreeGrafter"/>
</dbReference>
<dbReference type="AlphaFoldDB" id="A0A917C288"/>
<proteinExistence type="inferred from homology"/>
<keyword evidence="6 7" id="KW-0472">Membrane</keyword>
<comment type="caution">
    <text evidence="9">The sequence shown here is derived from an EMBL/GenBank/DDBJ whole genome shotgun (WGS) entry which is preliminary data.</text>
</comment>
<evidence type="ECO:0000256" key="4">
    <source>
        <dbReference type="ARBA" id="ARBA00022692"/>
    </source>
</evidence>
<comment type="similarity">
    <text evidence="2">Belongs to the acyltransferase 3 family.</text>
</comment>
<feature type="transmembrane region" description="Helical" evidence="7">
    <location>
        <begin position="94"/>
        <end position="114"/>
    </location>
</feature>
<evidence type="ECO:0000256" key="7">
    <source>
        <dbReference type="SAM" id="Phobius"/>
    </source>
</evidence>
<name>A0A917C288_9BACL</name>
<protein>
    <submittedName>
        <fullName evidence="9">Membrane-bound acyltransferase YfiQ</fullName>
    </submittedName>
</protein>
<dbReference type="PANTHER" id="PTHR40074:SF2">
    <property type="entry name" value="O-ACETYLTRANSFERASE WECH"/>
    <property type="match status" value="1"/>
</dbReference>
<feature type="transmembrane region" description="Helical" evidence="7">
    <location>
        <begin position="159"/>
        <end position="179"/>
    </location>
</feature>
<comment type="subcellular location">
    <subcellularLocation>
        <location evidence="1">Cell membrane</location>
        <topology evidence="1">Multi-pass membrane protein</topology>
    </subcellularLocation>
</comment>
<keyword evidence="5 7" id="KW-1133">Transmembrane helix</keyword>